<keyword evidence="1" id="KW-0472">Membrane</keyword>
<protein>
    <submittedName>
        <fullName evidence="2">Uncharacterized protein</fullName>
    </submittedName>
</protein>
<comment type="caution">
    <text evidence="2">The sequence shown here is derived from an EMBL/GenBank/DDBJ whole genome shotgun (WGS) entry which is preliminary data.</text>
</comment>
<dbReference type="EMBL" id="JBEXZR010000010">
    <property type="protein sequence ID" value="MEU0708415.1"/>
    <property type="molecule type" value="Genomic_DNA"/>
</dbReference>
<reference evidence="2 3" key="1">
    <citation type="submission" date="2024-06" db="EMBL/GenBank/DDBJ databases">
        <title>The Natural Products Discovery Center: Release of the First 8490 Sequenced Strains for Exploring Actinobacteria Biosynthetic Diversity.</title>
        <authorList>
            <person name="Kalkreuter E."/>
            <person name="Kautsar S.A."/>
            <person name="Yang D."/>
            <person name="Bader C.D."/>
            <person name="Teijaro C.N."/>
            <person name="Fluegel L."/>
            <person name="Davis C.M."/>
            <person name="Simpson J.R."/>
            <person name="Lauterbach L."/>
            <person name="Steele A.D."/>
            <person name="Gui C."/>
            <person name="Meng S."/>
            <person name="Li G."/>
            <person name="Viehrig K."/>
            <person name="Ye F."/>
            <person name="Su P."/>
            <person name="Kiefer A.F."/>
            <person name="Nichols A."/>
            <person name="Cepeda A.J."/>
            <person name="Yan W."/>
            <person name="Fan B."/>
            <person name="Jiang Y."/>
            <person name="Adhikari A."/>
            <person name="Zheng C.-J."/>
            <person name="Schuster L."/>
            <person name="Cowan T.M."/>
            <person name="Smanski M.J."/>
            <person name="Chevrette M.G."/>
            <person name="De Carvalho L.P.S."/>
            <person name="Shen B."/>
        </authorList>
    </citation>
    <scope>NUCLEOTIDE SEQUENCE [LARGE SCALE GENOMIC DNA]</scope>
    <source>
        <strain evidence="2 3">NPDC006337</strain>
    </source>
</reference>
<keyword evidence="1" id="KW-1133">Transmembrane helix</keyword>
<name>A0ABV2W4E8_9ACTN</name>
<evidence type="ECO:0000313" key="2">
    <source>
        <dbReference type="EMBL" id="MEU0708415.1"/>
    </source>
</evidence>
<organism evidence="2 3">
    <name type="scientific">Streptomyces lavendulocolor</name>
    <dbReference type="NCBI Taxonomy" id="67316"/>
    <lineage>
        <taxon>Bacteria</taxon>
        <taxon>Bacillati</taxon>
        <taxon>Actinomycetota</taxon>
        <taxon>Actinomycetes</taxon>
        <taxon>Kitasatosporales</taxon>
        <taxon>Streptomycetaceae</taxon>
        <taxon>Streptomyces</taxon>
    </lineage>
</organism>
<sequence>MLARFAIDDGRHVPEFVIDEDASTAAGAARFRATCSCGRMPRQMAGTREQALATHIAHVNTKIGPSKGPEWLPVGARVVILAAAMMIIWGVCYGTGQILTHDHDLTGASAKTVLGGSHLAGLALALGLMVAVRRYIAPTRA</sequence>
<evidence type="ECO:0000313" key="3">
    <source>
        <dbReference type="Proteomes" id="UP001550378"/>
    </source>
</evidence>
<evidence type="ECO:0000256" key="1">
    <source>
        <dbReference type="SAM" id="Phobius"/>
    </source>
</evidence>
<accession>A0ABV2W4E8</accession>
<dbReference type="Proteomes" id="UP001550378">
    <property type="component" value="Unassembled WGS sequence"/>
</dbReference>
<feature type="transmembrane region" description="Helical" evidence="1">
    <location>
        <begin position="116"/>
        <end position="136"/>
    </location>
</feature>
<feature type="transmembrane region" description="Helical" evidence="1">
    <location>
        <begin position="74"/>
        <end position="96"/>
    </location>
</feature>
<dbReference type="RefSeq" id="WP_359656213.1">
    <property type="nucleotide sequence ID" value="NZ_JBEXZO010000028.1"/>
</dbReference>
<keyword evidence="3" id="KW-1185">Reference proteome</keyword>
<keyword evidence="1" id="KW-0812">Transmembrane</keyword>
<proteinExistence type="predicted"/>
<gene>
    <name evidence="2" type="ORF">ABZ508_13760</name>
</gene>